<organism evidence="2 3">
    <name type="scientific">Halogeometricum pallidum JCM 14848</name>
    <dbReference type="NCBI Taxonomy" id="1227487"/>
    <lineage>
        <taxon>Archaea</taxon>
        <taxon>Methanobacteriati</taxon>
        <taxon>Methanobacteriota</taxon>
        <taxon>Stenosarchaea group</taxon>
        <taxon>Halobacteria</taxon>
        <taxon>Halobacteriales</taxon>
        <taxon>Haloferacaceae</taxon>
        <taxon>Halogeometricum</taxon>
    </lineage>
</organism>
<reference evidence="2 3" key="1">
    <citation type="journal article" date="2014" name="PLoS Genet.">
        <title>Phylogenetically driven sequencing of extremely halophilic archaea reveals strategies for static and dynamic osmo-response.</title>
        <authorList>
            <person name="Becker E.A."/>
            <person name="Seitzer P.M."/>
            <person name="Tritt A."/>
            <person name="Larsen D."/>
            <person name="Krusor M."/>
            <person name="Yao A.I."/>
            <person name="Wu D."/>
            <person name="Madern D."/>
            <person name="Eisen J.A."/>
            <person name="Darling A.E."/>
            <person name="Facciotti M.T."/>
        </authorList>
    </citation>
    <scope>NUCLEOTIDE SEQUENCE [LARGE SCALE GENOMIC DNA]</scope>
    <source>
        <strain evidence="2 3">JCM 14848</strain>
    </source>
</reference>
<keyword evidence="2" id="KW-0378">Hydrolase</keyword>
<evidence type="ECO:0000259" key="1">
    <source>
        <dbReference type="Pfam" id="PF00561"/>
    </source>
</evidence>
<dbReference type="GO" id="GO:0016746">
    <property type="term" value="F:acyltransferase activity"/>
    <property type="evidence" value="ECO:0007669"/>
    <property type="project" value="UniProtKB-KW"/>
</dbReference>
<dbReference type="eggNOG" id="arCOG01648">
    <property type="taxonomic scope" value="Archaea"/>
</dbReference>
<accession>M0DH99</accession>
<dbReference type="Gene3D" id="3.40.50.1820">
    <property type="entry name" value="alpha/beta hydrolase"/>
    <property type="match status" value="1"/>
</dbReference>
<dbReference type="InterPro" id="IPR000073">
    <property type="entry name" value="AB_hydrolase_1"/>
</dbReference>
<feature type="domain" description="AB hydrolase-1" evidence="1">
    <location>
        <begin position="28"/>
        <end position="253"/>
    </location>
</feature>
<protein>
    <submittedName>
        <fullName evidence="2">Hydrolase or acyltransferase of alpha/beta superfamily protein</fullName>
    </submittedName>
</protein>
<dbReference type="Proteomes" id="UP000011513">
    <property type="component" value="Unassembled WGS sequence"/>
</dbReference>
<dbReference type="InParanoid" id="M0DH99"/>
<keyword evidence="2" id="KW-0012">Acyltransferase</keyword>
<evidence type="ECO:0000313" key="3">
    <source>
        <dbReference type="Proteomes" id="UP000011513"/>
    </source>
</evidence>
<comment type="caution">
    <text evidence="2">The sequence shown here is derived from an EMBL/GenBank/DDBJ whole genome shotgun (WGS) entry which is preliminary data.</text>
</comment>
<keyword evidence="3" id="KW-1185">Reference proteome</keyword>
<dbReference type="PANTHER" id="PTHR43433">
    <property type="entry name" value="HYDROLASE, ALPHA/BETA FOLD FAMILY PROTEIN"/>
    <property type="match status" value="1"/>
</dbReference>
<dbReference type="PRINTS" id="PR00111">
    <property type="entry name" value="ABHYDROLASE"/>
</dbReference>
<dbReference type="SUPFAM" id="SSF53474">
    <property type="entry name" value="alpha/beta-Hydrolases"/>
    <property type="match status" value="1"/>
</dbReference>
<keyword evidence="2" id="KW-0808">Transferase</keyword>
<dbReference type="InterPro" id="IPR029058">
    <property type="entry name" value="AB_hydrolase_fold"/>
</dbReference>
<dbReference type="InterPro" id="IPR050471">
    <property type="entry name" value="AB_hydrolase"/>
</dbReference>
<dbReference type="AlphaFoldDB" id="M0DH99"/>
<dbReference type="RefSeq" id="WP_008383678.1">
    <property type="nucleotide sequence ID" value="NZ_AOIV01000005.1"/>
</dbReference>
<gene>
    <name evidence="2" type="ORF">C474_02695</name>
</gene>
<dbReference type="EMBL" id="AOIV01000005">
    <property type="protein sequence ID" value="ELZ34178.1"/>
    <property type="molecule type" value="Genomic_DNA"/>
</dbReference>
<dbReference type="Pfam" id="PF00561">
    <property type="entry name" value="Abhydrolase_1"/>
    <property type="match status" value="1"/>
</dbReference>
<name>M0DH99_HALPD</name>
<sequence>MRLTTPTVDHGRFDGRIPYYRAGDGPETLVVLPGLGDAFRGGPRAATAAYLAQTTYRGLTGDFTVWTVGRPRGLDPDATTRELAGSVATALDELDGGHVLGRSMGGLIAQHLAADYPKHVDRLVLASAGAHLGDAGRAVLDDWETQAADGDWGKLYASIARETYAGWRRRAYPPLLRAVGPALAPPSPDDVRASIRAVRDHDATDRLGEVTAPTLVLGGSEDRLFPASVLRETKAALPDATLALLSGAGHAVASEHRRTFDRAVGRFLRGESL</sequence>
<evidence type="ECO:0000313" key="2">
    <source>
        <dbReference type="EMBL" id="ELZ34178.1"/>
    </source>
</evidence>
<proteinExistence type="predicted"/>
<dbReference type="OrthoDB" id="7466at2157"/>
<dbReference type="PANTHER" id="PTHR43433:SF5">
    <property type="entry name" value="AB HYDROLASE-1 DOMAIN-CONTAINING PROTEIN"/>
    <property type="match status" value="1"/>
</dbReference>
<dbReference type="GO" id="GO:0016787">
    <property type="term" value="F:hydrolase activity"/>
    <property type="evidence" value="ECO:0007669"/>
    <property type="project" value="UniProtKB-KW"/>
</dbReference>